<dbReference type="GO" id="GO:0003924">
    <property type="term" value="F:GTPase activity"/>
    <property type="evidence" value="ECO:0007669"/>
    <property type="project" value="UniProtKB-UniRule"/>
</dbReference>
<dbReference type="AlphaFoldDB" id="A0A538TV27"/>
<dbReference type="Pfam" id="PF12327">
    <property type="entry name" value="FtsZ_C"/>
    <property type="match status" value="1"/>
</dbReference>
<dbReference type="InterPro" id="IPR018316">
    <property type="entry name" value="Tubulin/FtsZ_2-layer-sand-dom"/>
</dbReference>
<dbReference type="InterPro" id="IPR020805">
    <property type="entry name" value="Cell_div_FtsZ_CS"/>
</dbReference>
<feature type="binding site" evidence="8">
    <location>
        <position position="143"/>
    </location>
    <ligand>
        <name>GTP</name>
        <dbReference type="ChEBI" id="CHEBI:37565"/>
    </ligand>
</feature>
<evidence type="ECO:0000256" key="8">
    <source>
        <dbReference type="HAMAP-Rule" id="MF_00909"/>
    </source>
</evidence>
<dbReference type="SUPFAM" id="SSF52490">
    <property type="entry name" value="Tubulin nucleotide-binding domain-like"/>
    <property type="match status" value="1"/>
</dbReference>
<dbReference type="Pfam" id="PF00091">
    <property type="entry name" value="Tubulin"/>
    <property type="match status" value="1"/>
</dbReference>
<name>A0A538TV27_UNCEI</name>
<proteinExistence type="inferred from homology"/>
<dbReference type="PANTHER" id="PTHR30314:SF3">
    <property type="entry name" value="MITOCHONDRIAL DIVISION PROTEIN FSZA"/>
    <property type="match status" value="1"/>
</dbReference>
<keyword evidence="6 8" id="KW-0717">Septation</keyword>
<keyword evidence="2 8" id="KW-0963">Cytoplasm</keyword>
<evidence type="ECO:0000259" key="13">
    <source>
        <dbReference type="SMART" id="SM00865"/>
    </source>
</evidence>
<keyword evidence="5 8" id="KW-0342">GTP-binding</keyword>
<dbReference type="GO" id="GO:0032153">
    <property type="term" value="C:cell division site"/>
    <property type="evidence" value="ECO:0007669"/>
    <property type="project" value="UniProtKB-UniRule"/>
</dbReference>
<accession>A0A538TV27</accession>
<dbReference type="SMART" id="SM00865">
    <property type="entry name" value="Tubulin_C"/>
    <property type="match status" value="1"/>
</dbReference>
<evidence type="ECO:0000256" key="6">
    <source>
        <dbReference type="ARBA" id="ARBA00023210"/>
    </source>
</evidence>
<dbReference type="InterPro" id="IPR000158">
    <property type="entry name" value="Cell_div_FtsZ"/>
</dbReference>
<comment type="subunit">
    <text evidence="8">Homodimer. Polymerizes to form a dynamic ring structure in a strictly GTP-dependent manner. Interacts directly with several other division proteins.</text>
</comment>
<dbReference type="InterPro" id="IPR008280">
    <property type="entry name" value="Tub_FtsZ_C"/>
</dbReference>
<feature type="region of interest" description="Disordered" evidence="11">
    <location>
        <begin position="61"/>
        <end position="88"/>
    </location>
</feature>
<feature type="domain" description="Tubulin/FtsZ 2-layer sandwich" evidence="13">
    <location>
        <begin position="207"/>
        <end position="325"/>
    </location>
</feature>
<reference evidence="14 15" key="1">
    <citation type="journal article" date="2019" name="Nat. Microbiol.">
        <title>Mediterranean grassland soil C-N compound turnover is dependent on rainfall and depth, and is mediated by genomically divergent microorganisms.</title>
        <authorList>
            <person name="Diamond S."/>
            <person name="Andeer P.F."/>
            <person name="Li Z."/>
            <person name="Crits-Christoph A."/>
            <person name="Burstein D."/>
            <person name="Anantharaman K."/>
            <person name="Lane K.R."/>
            <person name="Thomas B.C."/>
            <person name="Pan C."/>
            <person name="Northen T.R."/>
            <person name="Banfield J.F."/>
        </authorList>
    </citation>
    <scope>NUCLEOTIDE SEQUENCE [LARGE SCALE GENOMIC DNA]</scope>
    <source>
        <strain evidence="14">WS_8</strain>
    </source>
</reference>
<evidence type="ECO:0000256" key="11">
    <source>
        <dbReference type="SAM" id="MobiDB-lite"/>
    </source>
</evidence>
<comment type="function">
    <text evidence="8 10">Essential cell division protein that forms a contractile ring structure (Z ring) at the future cell division site. The regulation of the ring assembly controls the timing and the location of cell division. One of the functions of the FtsZ ring is to recruit other cell division proteins to the septum to produce a new cell wall between the dividing cells. Binds GTP and shows GTPase activity.</text>
</comment>
<evidence type="ECO:0000256" key="3">
    <source>
        <dbReference type="ARBA" id="ARBA00022618"/>
    </source>
</evidence>
<dbReference type="FunFam" id="3.40.50.1440:FF:000023">
    <property type="entry name" value="Cell division protein FtsZ"/>
    <property type="match status" value="1"/>
</dbReference>
<gene>
    <name evidence="8 14" type="primary">ftsZ</name>
    <name evidence="14" type="ORF">E6K78_04595</name>
</gene>
<dbReference type="InterPro" id="IPR024757">
    <property type="entry name" value="FtsZ_C"/>
</dbReference>
<sequence>MFELEIDHTSTAKLKVIGVGGAGGNAVNRMIGAGLRGVEFISANTDAQALNQSLAPTRIQIGPNATRGLGSGGDPSQGRRAAEEDEQTISDSLVESDMVFITAGMGGGTGTGAAPIVARLAKQTGALTVAVVTKPFHFEGRRRLRQADEGLAELRSEVDTLIVIPNERLLAVVDKGTTLTDAFSVCDEVLLKATKGISDLVTVPGLVNLDFADVKAVMSNRGNALMGTGRATGPSRAIEAAQAAVSSPLLEDVSIAGAEGVLVNITGGRDLTLHEVNEAASVVVNAAGEEANVIFGSVIDPNMDGEMLITVIATGFGHAEPRLKLVDKSRGADDRDSDFQRPQPWRREDAGNGRNRWGKAPARGESLEVPTFLRKQMD</sequence>
<dbReference type="CDD" id="cd02201">
    <property type="entry name" value="FtsZ_type1"/>
    <property type="match status" value="1"/>
</dbReference>
<feature type="domain" description="Tubulin/FtsZ GTPase" evidence="12">
    <location>
        <begin position="13"/>
        <end position="205"/>
    </location>
</feature>
<evidence type="ECO:0000313" key="15">
    <source>
        <dbReference type="Proteomes" id="UP000316609"/>
    </source>
</evidence>
<feature type="binding site" evidence="8">
    <location>
        <begin position="108"/>
        <end position="110"/>
    </location>
    <ligand>
        <name>GTP</name>
        <dbReference type="ChEBI" id="CHEBI:37565"/>
    </ligand>
</feature>
<keyword evidence="3 8" id="KW-0132">Cell division</keyword>
<dbReference type="EMBL" id="VBOY01000038">
    <property type="protein sequence ID" value="TMQ67480.1"/>
    <property type="molecule type" value="Genomic_DNA"/>
</dbReference>
<dbReference type="Gene3D" id="3.30.1330.20">
    <property type="entry name" value="Tubulin/FtsZ, C-terminal domain"/>
    <property type="match status" value="1"/>
</dbReference>
<dbReference type="GO" id="GO:0000917">
    <property type="term" value="P:division septum assembly"/>
    <property type="evidence" value="ECO:0007669"/>
    <property type="project" value="UniProtKB-KW"/>
</dbReference>
<dbReference type="SMART" id="SM00864">
    <property type="entry name" value="Tubulin"/>
    <property type="match status" value="1"/>
</dbReference>
<dbReference type="PROSITE" id="PS01135">
    <property type="entry name" value="FTSZ_2"/>
    <property type="match status" value="1"/>
</dbReference>
<dbReference type="NCBIfam" id="TIGR00065">
    <property type="entry name" value="ftsZ"/>
    <property type="match status" value="1"/>
</dbReference>
<evidence type="ECO:0000313" key="14">
    <source>
        <dbReference type="EMBL" id="TMQ67480.1"/>
    </source>
</evidence>
<comment type="caution">
    <text evidence="14">The sequence shown here is derived from an EMBL/GenBank/DDBJ whole genome shotgun (WGS) entry which is preliminary data.</text>
</comment>
<dbReference type="PROSITE" id="PS01134">
    <property type="entry name" value="FTSZ_1"/>
    <property type="match status" value="1"/>
</dbReference>
<evidence type="ECO:0000256" key="1">
    <source>
        <dbReference type="ARBA" id="ARBA00009690"/>
    </source>
</evidence>
<feature type="binding site" evidence="8">
    <location>
        <position position="139"/>
    </location>
    <ligand>
        <name>GTP</name>
        <dbReference type="ChEBI" id="CHEBI:37565"/>
    </ligand>
</feature>
<keyword evidence="4 8" id="KW-0547">Nucleotide-binding</keyword>
<dbReference type="GO" id="GO:0005525">
    <property type="term" value="F:GTP binding"/>
    <property type="evidence" value="ECO:0007669"/>
    <property type="project" value="UniProtKB-UniRule"/>
</dbReference>
<dbReference type="InterPro" id="IPR037103">
    <property type="entry name" value="Tubulin/FtsZ-like_C"/>
</dbReference>
<feature type="compositionally biased region" description="Basic and acidic residues" evidence="11">
    <location>
        <begin position="327"/>
        <end position="351"/>
    </location>
</feature>
<feature type="region of interest" description="Disordered" evidence="11">
    <location>
        <begin position="327"/>
        <end position="378"/>
    </location>
</feature>
<dbReference type="GO" id="GO:0051258">
    <property type="term" value="P:protein polymerization"/>
    <property type="evidence" value="ECO:0007669"/>
    <property type="project" value="UniProtKB-UniRule"/>
</dbReference>
<evidence type="ECO:0000259" key="12">
    <source>
        <dbReference type="SMART" id="SM00864"/>
    </source>
</evidence>
<dbReference type="HAMAP" id="MF_00909">
    <property type="entry name" value="FtsZ"/>
    <property type="match status" value="1"/>
</dbReference>
<organism evidence="14 15">
    <name type="scientific">Eiseniibacteriota bacterium</name>
    <dbReference type="NCBI Taxonomy" id="2212470"/>
    <lineage>
        <taxon>Bacteria</taxon>
        <taxon>Candidatus Eiseniibacteriota</taxon>
    </lineage>
</organism>
<keyword evidence="7 8" id="KW-0131">Cell cycle</keyword>
<comment type="subcellular location">
    <subcellularLocation>
        <location evidence="8">Cytoplasm</location>
    </subcellularLocation>
    <text evidence="8">Assembles at midcell at the inner surface of the cytoplasmic membrane.</text>
</comment>
<dbReference type="Proteomes" id="UP000316609">
    <property type="component" value="Unassembled WGS sequence"/>
</dbReference>
<comment type="similarity">
    <text evidence="1 8 10">Belongs to the FtsZ family.</text>
</comment>
<dbReference type="PRINTS" id="PR00423">
    <property type="entry name" value="CELLDVISFTSZ"/>
</dbReference>
<dbReference type="GO" id="GO:0043093">
    <property type="term" value="P:FtsZ-dependent cytokinesis"/>
    <property type="evidence" value="ECO:0007669"/>
    <property type="project" value="UniProtKB-UniRule"/>
</dbReference>
<evidence type="ECO:0000256" key="9">
    <source>
        <dbReference type="NCBIfam" id="TIGR00065"/>
    </source>
</evidence>
<dbReference type="Gene3D" id="3.40.50.1440">
    <property type="entry name" value="Tubulin/FtsZ, GTPase domain"/>
    <property type="match status" value="1"/>
</dbReference>
<feature type="binding site" evidence="8">
    <location>
        <position position="187"/>
    </location>
    <ligand>
        <name>GTP</name>
        <dbReference type="ChEBI" id="CHEBI:37565"/>
    </ligand>
</feature>
<evidence type="ECO:0000256" key="10">
    <source>
        <dbReference type="RuleBase" id="RU000631"/>
    </source>
</evidence>
<feature type="binding site" evidence="8">
    <location>
        <begin position="21"/>
        <end position="25"/>
    </location>
    <ligand>
        <name>GTP</name>
        <dbReference type="ChEBI" id="CHEBI:37565"/>
    </ligand>
</feature>
<evidence type="ECO:0000256" key="4">
    <source>
        <dbReference type="ARBA" id="ARBA00022741"/>
    </source>
</evidence>
<dbReference type="InterPro" id="IPR003008">
    <property type="entry name" value="Tubulin_FtsZ_GTPase"/>
</dbReference>
<dbReference type="InterPro" id="IPR045061">
    <property type="entry name" value="FtsZ/CetZ"/>
</dbReference>
<protein>
    <recommendedName>
        <fullName evidence="8 9">Cell division protein FtsZ</fullName>
    </recommendedName>
</protein>
<evidence type="ECO:0000256" key="2">
    <source>
        <dbReference type="ARBA" id="ARBA00022490"/>
    </source>
</evidence>
<dbReference type="SUPFAM" id="SSF55307">
    <property type="entry name" value="Tubulin C-terminal domain-like"/>
    <property type="match status" value="1"/>
</dbReference>
<dbReference type="PANTHER" id="PTHR30314">
    <property type="entry name" value="CELL DIVISION PROTEIN FTSZ-RELATED"/>
    <property type="match status" value="1"/>
</dbReference>
<dbReference type="GO" id="GO:0005737">
    <property type="term" value="C:cytoplasm"/>
    <property type="evidence" value="ECO:0007669"/>
    <property type="project" value="UniProtKB-SubCell"/>
</dbReference>
<evidence type="ECO:0000256" key="5">
    <source>
        <dbReference type="ARBA" id="ARBA00023134"/>
    </source>
</evidence>
<evidence type="ECO:0000256" key="7">
    <source>
        <dbReference type="ARBA" id="ARBA00023306"/>
    </source>
</evidence>
<dbReference type="InterPro" id="IPR036525">
    <property type="entry name" value="Tubulin/FtsZ_GTPase_sf"/>
</dbReference>